<protein>
    <recommendedName>
        <fullName evidence="9">WSC domain-containing protein</fullName>
    </recommendedName>
</protein>
<keyword evidence="6" id="KW-0325">Glycoprotein</keyword>
<accession>A0A7J7IZJ2</accession>
<dbReference type="InterPro" id="IPR002889">
    <property type="entry name" value="WSC_carb-bd"/>
</dbReference>
<feature type="domain" description="WSC" evidence="9">
    <location>
        <begin position="223"/>
        <end position="311"/>
    </location>
</feature>
<comment type="caution">
    <text evidence="10">The sequence shown here is derived from an EMBL/GenBank/DDBJ whole genome shotgun (WGS) entry which is preliminary data.</text>
</comment>
<keyword evidence="4 8" id="KW-1133">Transmembrane helix</keyword>
<evidence type="ECO:0000313" key="11">
    <source>
        <dbReference type="Proteomes" id="UP000593567"/>
    </source>
</evidence>
<dbReference type="Proteomes" id="UP000593567">
    <property type="component" value="Unassembled WGS sequence"/>
</dbReference>
<dbReference type="PROSITE" id="PS51212">
    <property type="entry name" value="WSC"/>
    <property type="match status" value="2"/>
</dbReference>
<evidence type="ECO:0000256" key="6">
    <source>
        <dbReference type="ARBA" id="ARBA00023180"/>
    </source>
</evidence>
<evidence type="ECO:0000256" key="2">
    <source>
        <dbReference type="ARBA" id="ARBA00022692"/>
    </source>
</evidence>
<dbReference type="GO" id="GO:0005886">
    <property type="term" value="C:plasma membrane"/>
    <property type="evidence" value="ECO:0007669"/>
    <property type="project" value="TreeGrafter"/>
</dbReference>
<keyword evidence="5 8" id="KW-0472">Membrane</keyword>
<evidence type="ECO:0000259" key="9">
    <source>
        <dbReference type="PROSITE" id="PS51212"/>
    </source>
</evidence>
<dbReference type="EMBL" id="VXIV02003239">
    <property type="protein sequence ID" value="KAF6019322.1"/>
    <property type="molecule type" value="Genomic_DNA"/>
</dbReference>
<dbReference type="SMART" id="SM00321">
    <property type="entry name" value="WSC"/>
    <property type="match status" value="2"/>
</dbReference>
<organism evidence="10 11">
    <name type="scientific">Bugula neritina</name>
    <name type="common">Brown bryozoan</name>
    <name type="synonym">Sertularia neritina</name>
    <dbReference type="NCBI Taxonomy" id="10212"/>
    <lineage>
        <taxon>Eukaryota</taxon>
        <taxon>Metazoa</taxon>
        <taxon>Spiralia</taxon>
        <taxon>Lophotrochozoa</taxon>
        <taxon>Bryozoa</taxon>
        <taxon>Gymnolaemata</taxon>
        <taxon>Cheilostomatida</taxon>
        <taxon>Flustrina</taxon>
        <taxon>Buguloidea</taxon>
        <taxon>Bugulidae</taxon>
        <taxon>Bugula</taxon>
    </lineage>
</organism>
<keyword evidence="2 8" id="KW-0812">Transmembrane</keyword>
<evidence type="ECO:0000256" key="1">
    <source>
        <dbReference type="ARBA" id="ARBA00004167"/>
    </source>
</evidence>
<feature type="compositionally biased region" description="Polar residues" evidence="7">
    <location>
        <begin position="107"/>
        <end position="133"/>
    </location>
</feature>
<feature type="transmembrane region" description="Helical" evidence="8">
    <location>
        <begin position="164"/>
        <end position="185"/>
    </location>
</feature>
<evidence type="ECO:0000256" key="3">
    <source>
        <dbReference type="ARBA" id="ARBA00022729"/>
    </source>
</evidence>
<evidence type="ECO:0000256" key="7">
    <source>
        <dbReference type="SAM" id="MobiDB-lite"/>
    </source>
</evidence>
<keyword evidence="11" id="KW-1185">Reference proteome</keyword>
<dbReference type="PANTHER" id="PTHR24269:SF16">
    <property type="entry name" value="PROTEIN SLG1"/>
    <property type="match status" value="1"/>
</dbReference>
<dbReference type="AlphaFoldDB" id="A0A7J7IZJ2"/>
<dbReference type="PANTHER" id="PTHR24269">
    <property type="entry name" value="KREMEN PROTEIN"/>
    <property type="match status" value="1"/>
</dbReference>
<evidence type="ECO:0000313" key="10">
    <source>
        <dbReference type="EMBL" id="KAF6019322.1"/>
    </source>
</evidence>
<evidence type="ECO:0000256" key="4">
    <source>
        <dbReference type="ARBA" id="ARBA00022989"/>
    </source>
</evidence>
<dbReference type="InterPro" id="IPR051836">
    <property type="entry name" value="Kremen_rcpt"/>
</dbReference>
<name>A0A7J7IZJ2_BUGNE</name>
<feature type="transmembrane region" description="Helical" evidence="8">
    <location>
        <begin position="206"/>
        <end position="227"/>
    </location>
</feature>
<proteinExistence type="predicted"/>
<evidence type="ECO:0000256" key="8">
    <source>
        <dbReference type="SAM" id="Phobius"/>
    </source>
</evidence>
<keyword evidence="3" id="KW-0732">Signal</keyword>
<feature type="compositionally biased region" description="Pro residues" evidence="7">
    <location>
        <begin position="89"/>
        <end position="104"/>
    </location>
</feature>
<dbReference type="Pfam" id="PF01822">
    <property type="entry name" value="WSC"/>
    <property type="match status" value="2"/>
</dbReference>
<comment type="subcellular location">
    <subcellularLocation>
        <location evidence="1">Membrane</location>
        <topology evidence="1">Single-pass membrane protein</topology>
    </subcellularLocation>
</comment>
<feature type="domain" description="WSC" evidence="9">
    <location>
        <begin position="312"/>
        <end position="395"/>
    </location>
</feature>
<sequence length="395" mass="43492">MAEAQPARNIPTGQTPLREHLYQPLSTERLQFSFQQKYASPSAYYTSYTQPLPEYVPQTQPPPEYASHTQPLPEYASCTQQSPEYVPHTQPPPGYAPHTQPPPDYASCTQQPPENAPHTQQQPENSQQGNSAQPPAFEFFTDWPMGVQDSQPQPALKDTSSTCWLVVGILTAMLCCLPLGVTGALKACEAADQAKSDDDAEYKRKICLSKASSLIGIGLGLLLITSITAKSDNKPRDLDGDEYNFGDDLSVGNCTNYCSERGYKYAGLQNGFFCSCGTSYGSYGELDQDECSSVCSADGLECGGLYSNSVYRTNYIGCYKDYNEIFDYHIDLPDDEVTPSSCTKHCKTDGYRFAGLWSGRYCYCGDHFNRFDKAPDEECNWGCPDNSELSCGGSS</sequence>
<gene>
    <name evidence="10" type="ORF">EB796_022373</name>
</gene>
<dbReference type="OrthoDB" id="10070993at2759"/>
<evidence type="ECO:0000256" key="5">
    <source>
        <dbReference type="ARBA" id="ARBA00023136"/>
    </source>
</evidence>
<feature type="region of interest" description="Disordered" evidence="7">
    <location>
        <begin position="52"/>
        <end position="138"/>
    </location>
</feature>
<reference evidence="10" key="1">
    <citation type="submission" date="2020-06" db="EMBL/GenBank/DDBJ databases">
        <title>Draft genome of Bugula neritina, a colonial animal packing powerful symbionts and potential medicines.</title>
        <authorList>
            <person name="Rayko M."/>
        </authorList>
    </citation>
    <scope>NUCLEOTIDE SEQUENCE [LARGE SCALE GENOMIC DNA]</scope>
    <source>
        <strain evidence="10">Kwan_BN1</strain>
    </source>
</reference>